<dbReference type="Pfam" id="PF13036">
    <property type="entry name" value="LpoB"/>
    <property type="match status" value="1"/>
</dbReference>
<accession>A0A0R1S9A1</accession>
<dbReference type="STRING" id="1423815.FC27_GL001548"/>
<keyword evidence="2" id="KW-1185">Reference proteome</keyword>
<dbReference type="Proteomes" id="UP000051647">
    <property type="component" value="Unassembled WGS sequence"/>
</dbReference>
<proteinExistence type="predicted"/>
<dbReference type="eggNOG" id="ENOG5030AD5">
    <property type="taxonomic scope" value="Bacteria"/>
</dbReference>
<organism evidence="1 2">
    <name type="scientific">Companilactobacillus versmoldensis DSM 14857 = KCTC 3814</name>
    <dbReference type="NCBI Taxonomy" id="1423815"/>
    <lineage>
        <taxon>Bacteria</taxon>
        <taxon>Bacillati</taxon>
        <taxon>Bacillota</taxon>
        <taxon>Bacilli</taxon>
        <taxon>Lactobacillales</taxon>
        <taxon>Lactobacillaceae</taxon>
        <taxon>Companilactobacillus</taxon>
    </lineage>
</organism>
<comment type="caution">
    <text evidence="1">The sequence shown here is derived from an EMBL/GenBank/DDBJ whole genome shotgun (WGS) entry which is preliminary data.</text>
</comment>
<protein>
    <submittedName>
        <fullName evidence="1">Uncharacterized protein</fullName>
    </submittedName>
</protein>
<evidence type="ECO:0000313" key="1">
    <source>
        <dbReference type="EMBL" id="KRL65583.1"/>
    </source>
</evidence>
<evidence type="ECO:0000313" key="2">
    <source>
        <dbReference type="Proteomes" id="UP000051647"/>
    </source>
</evidence>
<name>A0A0R1S9A1_9LACO</name>
<dbReference type="AlphaFoldDB" id="A0A0R1S9A1"/>
<reference evidence="1 2" key="1">
    <citation type="journal article" date="2015" name="Genome Announc.">
        <title>Expanding the biotechnology potential of lactobacilli through comparative genomics of 213 strains and associated genera.</title>
        <authorList>
            <person name="Sun Z."/>
            <person name="Harris H.M."/>
            <person name="McCann A."/>
            <person name="Guo C."/>
            <person name="Argimon S."/>
            <person name="Zhang W."/>
            <person name="Yang X."/>
            <person name="Jeffery I.B."/>
            <person name="Cooney J.C."/>
            <person name="Kagawa T.F."/>
            <person name="Liu W."/>
            <person name="Song Y."/>
            <person name="Salvetti E."/>
            <person name="Wrobel A."/>
            <person name="Rasinkangas P."/>
            <person name="Parkhill J."/>
            <person name="Rea M.C."/>
            <person name="O'Sullivan O."/>
            <person name="Ritari J."/>
            <person name="Douillard F.P."/>
            <person name="Paul Ross R."/>
            <person name="Yang R."/>
            <person name="Briner A.E."/>
            <person name="Felis G.E."/>
            <person name="de Vos W.M."/>
            <person name="Barrangou R."/>
            <person name="Klaenhammer T.R."/>
            <person name="Caufield P.W."/>
            <person name="Cui Y."/>
            <person name="Zhang H."/>
            <person name="O'Toole P.W."/>
        </authorList>
    </citation>
    <scope>NUCLEOTIDE SEQUENCE [LARGE SCALE GENOMIC DNA]</scope>
    <source>
        <strain evidence="1 2">DSM 14857</strain>
    </source>
</reference>
<gene>
    <name evidence="1" type="ORF">FC27_GL001548</name>
</gene>
<dbReference type="InterPro" id="IPR014094">
    <property type="entry name" value="LpoB"/>
</dbReference>
<dbReference type="EMBL" id="AZFA01000033">
    <property type="protein sequence ID" value="KRL65583.1"/>
    <property type="molecule type" value="Genomic_DNA"/>
</dbReference>
<sequence length="271" mass="30933">MISQITIPFSLIVNPNHIDQGVTPKSIKVNISDQNNEKIQVINLVDDINQNFKQDKKFSFLSKSQQKKLSDKVNQKSHQYISSITLLNFGRDISGKYITISCNQYNDTKKVISYRYLLHYDGHKIKSSKHLGKKSASYPPRFIIPDTALGNDGINQSKSFMQQIKTAIINSNLISNNESIPGDFQQIAANLGLTKGQNDKALYQLTKHANSRLTNFAIIGYELSDVPRYSRIYLKQINNGHSYYYTLTYNRNTNKFQSFQTAIHSNRLANQ</sequence>
<dbReference type="PATRIC" id="fig|1423815.3.peg.1585"/>